<evidence type="ECO:0000313" key="17">
    <source>
        <dbReference type="EMBL" id="EDQ86210.1"/>
    </source>
</evidence>
<evidence type="ECO:0000256" key="5">
    <source>
        <dbReference type="ARBA" id="ARBA00022826"/>
    </source>
</evidence>
<evidence type="ECO:0000313" key="18">
    <source>
        <dbReference type="Proteomes" id="UP000001357"/>
    </source>
</evidence>
<reference evidence="17 18" key="1">
    <citation type="journal article" date="2008" name="Nature">
        <title>The genome of the choanoflagellate Monosiga brevicollis and the origin of metazoans.</title>
        <authorList>
            <consortium name="JGI Sequencing"/>
            <person name="King N."/>
            <person name="Westbrook M.J."/>
            <person name="Young S.L."/>
            <person name="Kuo A."/>
            <person name="Abedin M."/>
            <person name="Chapman J."/>
            <person name="Fairclough S."/>
            <person name="Hellsten U."/>
            <person name="Isogai Y."/>
            <person name="Letunic I."/>
            <person name="Marr M."/>
            <person name="Pincus D."/>
            <person name="Putnam N."/>
            <person name="Rokas A."/>
            <person name="Wright K.J."/>
            <person name="Zuzow R."/>
            <person name="Dirks W."/>
            <person name="Good M."/>
            <person name="Goodstein D."/>
            <person name="Lemons D."/>
            <person name="Li W."/>
            <person name="Lyons J.B."/>
            <person name="Morris A."/>
            <person name="Nichols S."/>
            <person name="Richter D.J."/>
            <person name="Salamov A."/>
            <person name="Bork P."/>
            <person name="Lim W.A."/>
            <person name="Manning G."/>
            <person name="Miller W.T."/>
            <person name="McGinnis W."/>
            <person name="Shapiro H."/>
            <person name="Tjian R."/>
            <person name="Grigoriev I.V."/>
            <person name="Rokhsar D."/>
        </authorList>
    </citation>
    <scope>NUCLEOTIDE SEQUENCE [LARGE SCALE GENOMIC DNA]</scope>
    <source>
        <strain evidence="18">MX1 / ATCC 50154</strain>
    </source>
</reference>
<dbReference type="OMA" id="AWAVNDY"/>
<evidence type="ECO:0000256" key="6">
    <source>
        <dbReference type="ARBA" id="ARBA00022958"/>
    </source>
</evidence>
<feature type="compositionally biased region" description="Polar residues" evidence="12">
    <location>
        <begin position="663"/>
        <end position="676"/>
    </location>
</feature>
<dbReference type="GO" id="GO:0005886">
    <property type="term" value="C:plasma membrane"/>
    <property type="evidence" value="ECO:0000318"/>
    <property type="project" value="GO_Central"/>
</dbReference>
<feature type="compositionally biased region" description="Polar residues" evidence="12">
    <location>
        <begin position="1164"/>
        <end position="1179"/>
    </location>
</feature>
<name>A9V851_MONBE</name>
<feature type="transmembrane region" description="Helical" evidence="13">
    <location>
        <begin position="200"/>
        <end position="219"/>
    </location>
</feature>
<dbReference type="InterPro" id="IPR003929">
    <property type="entry name" value="K_chnl_BK_asu"/>
</dbReference>
<dbReference type="PANTHER" id="PTHR10027:SF10">
    <property type="entry name" value="SLOWPOKE 2, ISOFORM D"/>
    <property type="match status" value="1"/>
</dbReference>
<dbReference type="SUPFAM" id="SSF81324">
    <property type="entry name" value="Voltage-gated potassium channels"/>
    <property type="match status" value="1"/>
</dbReference>
<keyword evidence="3" id="KW-0633">Potassium transport</keyword>
<keyword evidence="4 13" id="KW-0812">Transmembrane</keyword>
<evidence type="ECO:0000256" key="9">
    <source>
        <dbReference type="ARBA" id="ARBA00023136"/>
    </source>
</evidence>
<evidence type="ECO:0000259" key="15">
    <source>
        <dbReference type="Pfam" id="PF07885"/>
    </source>
</evidence>
<feature type="transmembrane region" description="Helical" evidence="13">
    <location>
        <begin position="269"/>
        <end position="288"/>
    </location>
</feature>
<feature type="compositionally biased region" description="Basic and acidic residues" evidence="12">
    <location>
        <begin position="1338"/>
        <end position="1352"/>
    </location>
</feature>
<evidence type="ECO:0000256" key="11">
    <source>
        <dbReference type="ARBA" id="ARBA00034430"/>
    </source>
</evidence>
<dbReference type="Gene3D" id="1.10.287.70">
    <property type="match status" value="1"/>
</dbReference>
<dbReference type="eggNOG" id="KOG3193">
    <property type="taxonomic scope" value="Eukaryota"/>
</dbReference>
<keyword evidence="9 13" id="KW-0472">Membrane</keyword>
<dbReference type="Pfam" id="PF22614">
    <property type="entry name" value="Slo-like_RCK"/>
    <property type="match status" value="2"/>
</dbReference>
<evidence type="ECO:0000256" key="2">
    <source>
        <dbReference type="ARBA" id="ARBA00022448"/>
    </source>
</evidence>
<evidence type="ECO:0000256" key="13">
    <source>
        <dbReference type="SAM" id="Phobius"/>
    </source>
</evidence>
<evidence type="ECO:0000256" key="10">
    <source>
        <dbReference type="ARBA" id="ARBA00023303"/>
    </source>
</evidence>
<evidence type="ECO:0000256" key="8">
    <source>
        <dbReference type="ARBA" id="ARBA00023065"/>
    </source>
</evidence>
<dbReference type="KEGG" id="mbr:MONBRDRAFT_33881"/>
<feature type="domain" description="RCK N-terminal" evidence="16">
    <location>
        <begin position="342"/>
        <end position="458"/>
    </location>
</feature>
<dbReference type="EMBL" id="CH991567">
    <property type="protein sequence ID" value="EDQ86210.1"/>
    <property type="molecule type" value="Genomic_DNA"/>
</dbReference>
<feature type="transmembrane region" description="Helical" evidence="13">
    <location>
        <begin position="169"/>
        <end position="188"/>
    </location>
</feature>
<keyword evidence="10" id="KW-0407">Ion channel</keyword>
<evidence type="ECO:0000256" key="12">
    <source>
        <dbReference type="SAM" id="MobiDB-lite"/>
    </source>
</evidence>
<proteinExistence type="predicted"/>
<feature type="compositionally biased region" description="Polar residues" evidence="12">
    <location>
        <begin position="738"/>
        <end position="747"/>
    </location>
</feature>
<dbReference type="InterPro" id="IPR047871">
    <property type="entry name" value="K_chnl_Slo-like"/>
</dbReference>
<feature type="transmembrane region" description="Helical" evidence="13">
    <location>
        <begin position="295"/>
        <end position="312"/>
    </location>
</feature>
<dbReference type="InParanoid" id="A9V851"/>
<feature type="transmembrane region" description="Helical" evidence="13">
    <location>
        <begin position="106"/>
        <end position="125"/>
    </location>
</feature>
<feature type="compositionally biased region" description="Basic and acidic residues" evidence="12">
    <location>
        <begin position="702"/>
        <end position="717"/>
    </location>
</feature>
<keyword evidence="6" id="KW-0630">Potassium</keyword>
<evidence type="ECO:0000256" key="3">
    <source>
        <dbReference type="ARBA" id="ARBA00022538"/>
    </source>
</evidence>
<feature type="compositionally biased region" description="Basic residues" evidence="12">
    <location>
        <begin position="1353"/>
        <end position="1366"/>
    </location>
</feature>
<feature type="region of interest" description="Disordered" evidence="12">
    <location>
        <begin position="616"/>
        <end position="805"/>
    </location>
</feature>
<feature type="region of interest" description="Disordered" evidence="12">
    <location>
        <begin position="1159"/>
        <end position="1179"/>
    </location>
</feature>
<dbReference type="FunFam" id="3.40.50.720:FF:000034">
    <property type="entry name" value="Potassium channel subfamily T member 1"/>
    <property type="match status" value="1"/>
</dbReference>
<feature type="domain" description="Calcium-activated potassium channel BK alpha subunit" evidence="14">
    <location>
        <begin position="474"/>
        <end position="568"/>
    </location>
</feature>
<dbReference type="GeneID" id="5894235"/>
<dbReference type="InterPro" id="IPR013099">
    <property type="entry name" value="K_chnl_dom"/>
</dbReference>
<feature type="transmembrane region" description="Helical" evidence="13">
    <location>
        <begin position="137"/>
        <end position="157"/>
    </location>
</feature>
<dbReference type="Pfam" id="PF03493">
    <property type="entry name" value="BK_channel_a"/>
    <property type="match status" value="1"/>
</dbReference>
<keyword evidence="5" id="KW-0631">Potassium channel</keyword>
<organism evidence="17 18">
    <name type="scientific">Monosiga brevicollis</name>
    <name type="common">Choanoflagellate</name>
    <dbReference type="NCBI Taxonomy" id="81824"/>
    <lineage>
        <taxon>Eukaryota</taxon>
        <taxon>Choanoflagellata</taxon>
        <taxon>Craspedida</taxon>
        <taxon>Salpingoecidae</taxon>
        <taxon>Monosiga</taxon>
    </lineage>
</organism>
<dbReference type="Proteomes" id="UP000001357">
    <property type="component" value="Unassembled WGS sequence"/>
</dbReference>
<dbReference type="Pfam" id="PF07885">
    <property type="entry name" value="Ion_trans_2"/>
    <property type="match status" value="1"/>
</dbReference>
<dbReference type="InterPro" id="IPR003148">
    <property type="entry name" value="RCK_N"/>
</dbReference>
<feature type="compositionally biased region" description="Low complexity" evidence="12">
    <location>
        <begin position="792"/>
        <end position="805"/>
    </location>
</feature>
<keyword evidence="7 13" id="KW-1133">Transmembrane helix</keyword>
<feature type="region of interest" description="Disordered" evidence="12">
    <location>
        <begin position="1467"/>
        <end position="1506"/>
    </location>
</feature>
<keyword evidence="8" id="KW-0406">Ion transport</keyword>
<protein>
    <submittedName>
        <fullName evidence="17">Uncharacterized protein</fullName>
    </submittedName>
</protein>
<dbReference type="GO" id="GO:0005228">
    <property type="term" value="F:intracellular sodium-activated potassium channel activity"/>
    <property type="evidence" value="ECO:0000318"/>
    <property type="project" value="GO_Central"/>
</dbReference>
<evidence type="ECO:0000259" key="14">
    <source>
        <dbReference type="Pfam" id="PF03493"/>
    </source>
</evidence>
<dbReference type="GO" id="GO:0015271">
    <property type="term" value="F:outward rectifier potassium channel activity"/>
    <property type="evidence" value="ECO:0000318"/>
    <property type="project" value="GO_Central"/>
</dbReference>
<dbReference type="RefSeq" id="XP_001748880.1">
    <property type="nucleotide sequence ID" value="XM_001748828.1"/>
</dbReference>
<comment type="subcellular location">
    <subcellularLocation>
        <location evidence="1">Membrane</location>
        <topology evidence="1">Multi-pass membrane protein</topology>
    </subcellularLocation>
</comment>
<feature type="transmembrane region" description="Helical" evidence="13">
    <location>
        <begin position="240"/>
        <end position="257"/>
    </location>
</feature>
<keyword evidence="18" id="KW-1185">Reference proteome</keyword>
<dbReference type="GO" id="GO:0071805">
    <property type="term" value="P:potassium ion transmembrane transport"/>
    <property type="evidence" value="ECO:0000318"/>
    <property type="project" value="GO_Central"/>
</dbReference>
<evidence type="ECO:0000256" key="4">
    <source>
        <dbReference type="ARBA" id="ARBA00022692"/>
    </source>
</evidence>
<accession>A9V851</accession>
<dbReference type="FunCoup" id="A9V851">
    <property type="interactions" value="187"/>
</dbReference>
<sequence>MTAAAAVVCFVHGWIQWWQQADRVVVLQVSDFGRGGGVGASLNAFISPASYFPTSLKRYLSTFHAGRCTFTMVAESARDGEHCNDPVEVRPSHVPAGARSQDIFQIYCLLRMVLYSLSFFIYVSAQIVDENDNNRNRFAFLIGNLESILIILVFLALGDTILRAWARRVLTGSDIINLVLVVFAIIRLSGAIRGLNGGQLIVPTFLHIWNLRDAFLNLLQAYFQSRESDEEEAADRIISLVNLAVTLVCIILTAAAGVEHLEKESDTDFNFFTAIWFTVVTFSTVGYGDFSPVTYLGRLFVMGMIVVTLIILPDKFSQISAVQEDRKAKGGAYRKPTPWSAKHIVLIMGDANMQTLEDALDQLLYHSIGERPNIVVLCPYRITADMHLLLSRPVYRDVVKYIVGSALVRQDLSRVALKDACAVFILAERGGDPMELDRRTVLRAWAVNDYHPESNLFVQIFLLENIKHVAFAQAVLCMSELRFSLLANTAQCPGATSLITSIAHGGTKIKPIDNEQAKDILDVYESAAANEYYQALIDDSPVFKRYINQNFYEAASDLVEKKICLVGILRNSEIQLNPGANYQLLKGDICLYIARARDVDMIILETDRLAASAEAYRVPRGSKKRKAPRPGFDGSSHGTGPEPQPQPTSTSLPAPLESRESDTSLQSLPNADNASPQPEAGNNRPLSPVAEVSEENSNDSPPNHEHPASEQHQEAVHETLANRGLSSADFEVVHYPDPSSQLPTISEASGEGKRLSRQRSIHSASDDPVFQPDSPHEMQAEDDPKDSVGAASVPSSGNPSTSSFVTAATDPVALPSASSFGNPAVVAPAEDVASLIERDTALSDSFFPPERPQPDPAKAGAILHPVDKSHHKTASAPSDFANAKDLARQRARTMRRSSSFGEVVRLRKTQNDEAEANMDYIVVQVKLKHHAMYHGSPDHECHFVEYHSQTGDARQLVVRTARPMSDLKLSEVHLRVHAPVQQTKRSAQKAANITSEYLESRERRLQEFVIVQLPEGEAIGSGIYHLIRVMRSASLDPERLAPLVLLVRDENSIPERLKRFMVLFPFVYFLEGNLDQPRSLLRACLRGAKLVLVLANYGDTRSLESRMIDSENILTTQNTQAVFPQVEVLTELTQKANVRFIRFTALDPDDYRLAQGEGLASEDNAGSSNQPSVHRRLSTGSRQHAAGLGLASEPENATITERGRTRAVLRASAEAAWRTRYERLIKGAGGYIFRLSFASGKVFTAGMLHSLLFQSLQPAKKHVIPFFRNMLGCDDSPTHIRLVTLQHDLLSYWRIKDYGDVCRYFIQRKREIVLGVQVTRRVQTQIMQHNSSDGEAGNNDKESKGHSRPNQERRHHHGRRLYMRGDSHRHHPSEYWNMHMHTGGALGKITLTMPNPDDEMPIKPGDRVYVLQRRHHFHNSDRDGGESVSVPQKAVLNWMRRDNDDKTGDERALLSARKYARIWKRKALKRSRSISDPRHPSPAALNNQEPISPRRSRSSMKVVSSV</sequence>
<gene>
    <name evidence="17" type="ORF">MONBRDRAFT_33881</name>
</gene>
<evidence type="ECO:0000259" key="16">
    <source>
        <dbReference type="Pfam" id="PF22614"/>
    </source>
</evidence>
<feature type="region of interest" description="Disordered" evidence="12">
    <location>
        <begin position="1328"/>
        <end position="1366"/>
    </location>
</feature>
<dbReference type="Gene3D" id="3.40.50.720">
    <property type="entry name" value="NAD(P)-binding Rossmann-like Domain"/>
    <property type="match status" value="2"/>
</dbReference>
<dbReference type="PANTHER" id="PTHR10027">
    <property type="entry name" value="CALCIUM-ACTIVATED POTASSIUM CHANNEL ALPHA CHAIN"/>
    <property type="match status" value="1"/>
</dbReference>
<feature type="domain" description="RCK N-terminal" evidence="16">
    <location>
        <begin position="1019"/>
        <end position="1130"/>
    </location>
</feature>
<evidence type="ECO:0000256" key="7">
    <source>
        <dbReference type="ARBA" id="ARBA00022989"/>
    </source>
</evidence>
<comment type="catalytic activity">
    <reaction evidence="11">
        <text>K(+)(in) = K(+)(out)</text>
        <dbReference type="Rhea" id="RHEA:29463"/>
        <dbReference type="ChEBI" id="CHEBI:29103"/>
    </reaction>
</comment>
<feature type="domain" description="Potassium channel" evidence="15">
    <location>
        <begin position="248"/>
        <end position="311"/>
    </location>
</feature>
<evidence type="ECO:0000256" key="1">
    <source>
        <dbReference type="ARBA" id="ARBA00004141"/>
    </source>
</evidence>
<keyword evidence="2" id="KW-0813">Transport</keyword>